<evidence type="ECO:0000313" key="2">
    <source>
        <dbReference type="EMBL" id="PDH35001.1"/>
    </source>
</evidence>
<dbReference type="Proteomes" id="UP000219329">
    <property type="component" value="Unassembled WGS sequence"/>
</dbReference>
<name>A0A2A5WF31_9GAMM</name>
<accession>A0A2A5WF31</accession>
<evidence type="ECO:0000256" key="1">
    <source>
        <dbReference type="SAM" id="Phobius"/>
    </source>
</evidence>
<protein>
    <submittedName>
        <fullName evidence="2">DUF2065 domain-containing protein</fullName>
    </submittedName>
</protein>
<gene>
    <name evidence="2" type="ORF">CNF02_02955</name>
</gene>
<sequence>MLHELAIAFCLILVIEGVLPFIAPNRYRNLIKYLYEVDDRTIRFFGLAIMLVGTMLLLIIN</sequence>
<dbReference type="PANTHER" id="PTHR38602:SF1">
    <property type="entry name" value="INNER MEMBRANE PROTEIN"/>
    <property type="match status" value="1"/>
</dbReference>
<keyword evidence="1" id="KW-0472">Membrane</keyword>
<comment type="caution">
    <text evidence="2">The sequence shown here is derived from an EMBL/GenBank/DDBJ whole genome shotgun (WGS) entry which is preliminary data.</text>
</comment>
<reference evidence="2 3" key="1">
    <citation type="submission" date="2017-08" db="EMBL/GenBank/DDBJ databases">
        <title>Fine stratification of microbial communities through a metagenomic profile of the photic zone.</title>
        <authorList>
            <person name="Haro-Moreno J.M."/>
            <person name="Lopez-Perez M."/>
            <person name="De La Torre J."/>
            <person name="Picazo A."/>
            <person name="Camacho A."/>
            <person name="Rodriguez-Valera F."/>
        </authorList>
    </citation>
    <scope>NUCLEOTIDE SEQUENCE [LARGE SCALE GENOMIC DNA]</scope>
    <source>
        <strain evidence="2">MED-G28</strain>
    </source>
</reference>
<organism evidence="2 3">
    <name type="scientific">OM182 bacterium MED-G28</name>
    <dbReference type="NCBI Taxonomy" id="1986256"/>
    <lineage>
        <taxon>Bacteria</taxon>
        <taxon>Pseudomonadati</taxon>
        <taxon>Pseudomonadota</taxon>
        <taxon>Gammaproteobacteria</taxon>
        <taxon>OMG group</taxon>
        <taxon>OM182 clade</taxon>
    </lineage>
</organism>
<dbReference type="AlphaFoldDB" id="A0A2A5WF31"/>
<keyword evidence="1" id="KW-0812">Transmembrane</keyword>
<evidence type="ECO:0000313" key="3">
    <source>
        <dbReference type="Proteomes" id="UP000219329"/>
    </source>
</evidence>
<dbReference type="PANTHER" id="PTHR38602">
    <property type="entry name" value="INNER MEMBRANE PROTEIN-RELATED"/>
    <property type="match status" value="1"/>
</dbReference>
<dbReference type="EMBL" id="NTJZ01000002">
    <property type="protein sequence ID" value="PDH35001.1"/>
    <property type="molecule type" value="Genomic_DNA"/>
</dbReference>
<keyword evidence="1" id="KW-1133">Transmembrane helix</keyword>
<dbReference type="Pfam" id="PF09838">
    <property type="entry name" value="DUF2065"/>
    <property type="match status" value="1"/>
</dbReference>
<proteinExistence type="predicted"/>
<feature type="transmembrane region" description="Helical" evidence="1">
    <location>
        <begin position="44"/>
        <end position="60"/>
    </location>
</feature>
<dbReference type="InterPro" id="IPR019201">
    <property type="entry name" value="DUF2065"/>
</dbReference>